<keyword evidence="1" id="KW-0175">Coiled coil</keyword>
<sequence length="237" mass="26352">MNGVDTLKELRVQVKSLQTDTDQARWRADELSRRAEAAEWTAQTAAKLREEAEKEREQAVQERDTLFKILQNYRGQNGVIDLKIKRMAERTCDRTVQTYIRSCMSCIREGNVAAILQGSDRCPHAGNIGVSQANLVGGNAVLQPSRQPSWANNSGASRPATTTTPSGTDTQDRDLVPFESRAVVQARTAERLGWGQDWARVDRPMPQTGNMQDSRTARVIFRRPASASNTGTPARLK</sequence>
<dbReference type="InterPro" id="IPR021793">
    <property type="entry name" value="Oprl"/>
</dbReference>
<evidence type="ECO:0000256" key="2">
    <source>
        <dbReference type="SAM" id="MobiDB-lite"/>
    </source>
</evidence>
<dbReference type="GeneID" id="109463493"/>
<feature type="coiled-coil region" evidence="1">
    <location>
        <begin position="35"/>
        <end position="69"/>
    </location>
</feature>
<dbReference type="OrthoDB" id="10509062at2759"/>
<evidence type="ECO:0000313" key="4">
    <source>
        <dbReference type="RefSeq" id="XP_019615887.1"/>
    </source>
</evidence>
<reference evidence="4" key="1">
    <citation type="submission" date="2025-08" db="UniProtKB">
        <authorList>
            <consortium name="RefSeq"/>
        </authorList>
    </citation>
    <scope>IDENTIFICATION</scope>
    <source>
        <tissue evidence="4">Gonad</tissue>
    </source>
</reference>
<dbReference type="KEGG" id="bbel:109463493"/>
<organism evidence="3 4">
    <name type="scientific">Branchiostoma belcheri</name>
    <name type="common">Amphioxus</name>
    <dbReference type="NCBI Taxonomy" id="7741"/>
    <lineage>
        <taxon>Eukaryota</taxon>
        <taxon>Metazoa</taxon>
        <taxon>Chordata</taxon>
        <taxon>Cephalochordata</taxon>
        <taxon>Leptocardii</taxon>
        <taxon>Amphioxiformes</taxon>
        <taxon>Branchiostomatidae</taxon>
        <taxon>Branchiostoma</taxon>
    </lineage>
</organism>
<protein>
    <submittedName>
        <fullName evidence="4">Uncharacterized protein LOC109463493</fullName>
    </submittedName>
</protein>
<evidence type="ECO:0000313" key="3">
    <source>
        <dbReference type="Proteomes" id="UP000515135"/>
    </source>
</evidence>
<feature type="region of interest" description="Disordered" evidence="2">
    <location>
        <begin position="200"/>
        <end position="237"/>
    </location>
</feature>
<feature type="region of interest" description="Disordered" evidence="2">
    <location>
        <begin position="142"/>
        <end position="175"/>
    </location>
</feature>
<dbReference type="Pfam" id="PF11839">
    <property type="entry name" value="Alanine_zipper"/>
    <property type="match status" value="1"/>
</dbReference>
<proteinExistence type="predicted"/>
<feature type="compositionally biased region" description="Polar residues" evidence="2">
    <location>
        <begin position="142"/>
        <end position="154"/>
    </location>
</feature>
<dbReference type="RefSeq" id="XP_019615887.1">
    <property type="nucleotide sequence ID" value="XM_019760328.1"/>
</dbReference>
<feature type="compositionally biased region" description="Polar residues" evidence="2">
    <location>
        <begin position="226"/>
        <end position="237"/>
    </location>
</feature>
<evidence type="ECO:0000256" key="1">
    <source>
        <dbReference type="SAM" id="Coils"/>
    </source>
</evidence>
<gene>
    <name evidence="4" type="primary">LOC109463493</name>
</gene>
<dbReference type="Proteomes" id="UP000515135">
    <property type="component" value="Unplaced"/>
</dbReference>
<dbReference type="AlphaFoldDB" id="A0A6P4YAQ3"/>
<feature type="compositionally biased region" description="Low complexity" evidence="2">
    <location>
        <begin position="155"/>
        <end position="169"/>
    </location>
</feature>
<accession>A0A6P4YAQ3</accession>
<name>A0A6P4YAQ3_BRABE</name>
<keyword evidence="3" id="KW-1185">Reference proteome</keyword>